<evidence type="ECO:0000256" key="7">
    <source>
        <dbReference type="ARBA" id="ARBA00023136"/>
    </source>
</evidence>
<evidence type="ECO:0000256" key="2">
    <source>
        <dbReference type="ARBA" id="ARBA00022448"/>
    </source>
</evidence>
<evidence type="ECO:0000256" key="6">
    <source>
        <dbReference type="ARBA" id="ARBA00022989"/>
    </source>
</evidence>
<name>A0A660SCZ1_UNCT6</name>
<keyword evidence="7 9" id="KW-0472">Membrane</keyword>
<dbReference type="InterPro" id="IPR050790">
    <property type="entry name" value="ExbB/TolQ_transport"/>
</dbReference>
<feature type="domain" description="MotA/TolQ/ExbB proton channel" evidence="10">
    <location>
        <begin position="73"/>
        <end position="190"/>
    </location>
</feature>
<accession>A0A660SCZ1</accession>
<keyword evidence="4 9" id="KW-0812">Transmembrane</keyword>
<keyword evidence="6 9" id="KW-1133">Transmembrane helix</keyword>
<dbReference type="PANTHER" id="PTHR30625">
    <property type="entry name" value="PROTEIN TOLQ"/>
    <property type="match status" value="1"/>
</dbReference>
<dbReference type="Proteomes" id="UP000282321">
    <property type="component" value="Unassembled WGS sequence"/>
</dbReference>
<dbReference type="Pfam" id="PF01618">
    <property type="entry name" value="MotA_ExbB"/>
    <property type="match status" value="1"/>
</dbReference>
<evidence type="ECO:0000256" key="8">
    <source>
        <dbReference type="RuleBase" id="RU004057"/>
    </source>
</evidence>
<gene>
    <name evidence="11" type="ORF">DRP44_01235</name>
</gene>
<feature type="transmembrane region" description="Helical" evidence="9">
    <location>
        <begin position="12"/>
        <end position="32"/>
    </location>
</feature>
<dbReference type="EMBL" id="QNBC01000008">
    <property type="protein sequence ID" value="RKX67861.1"/>
    <property type="molecule type" value="Genomic_DNA"/>
</dbReference>
<proteinExistence type="inferred from homology"/>
<reference evidence="11 12" key="1">
    <citation type="submission" date="2018-06" db="EMBL/GenBank/DDBJ databases">
        <title>Extensive metabolic versatility and redundancy in microbially diverse, dynamic hydrothermal sediments.</title>
        <authorList>
            <person name="Dombrowski N."/>
            <person name="Teske A."/>
            <person name="Baker B.J."/>
        </authorList>
    </citation>
    <scope>NUCLEOTIDE SEQUENCE [LARGE SCALE GENOMIC DNA]</scope>
    <source>
        <strain evidence="11">B35_G9</strain>
    </source>
</reference>
<keyword evidence="2 8" id="KW-0813">Transport</keyword>
<evidence type="ECO:0000313" key="12">
    <source>
        <dbReference type="Proteomes" id="UP000282321"/>
    </source>
</evidence>
<dbReference type="InterPro" id="IPR002898">
    <property type="entry name" value="MotA_ExbB_proton_chnl"/>
</dbReference>
<evidence type="ECO:0000256" key="9">
    <source>
        <dbReference type="SAM" id="Phobius"/>
    </source>
</evidence>
<keyword evidence="3" id="KW-1003">Cell membrane</keyword>
<dbReference type="GO" id="GO:0017038">
    <property type="term" value="P:protein import"/>
    <property type="evidence" value="ECO:0007669"/>
    <property type="project" value="TreeGrafter"/>
</dbReference>
<evidence type="ECO:0000256" key="1">
    <source>
        <dbReference type="ARBA" id="ARBA00004651"/>
    </source>
</evidence>
<dbReference type="PANTHER" id="PTHR30625:SF15">
    <property type="entry name" value="BIOPOLYMER TRANSPORT PROTEIN EXBB"/>
    <property type="match status" value="1"/>
</dbReference>
<protein>
    <recommendedName>
        <fullName evidence="10">MotA/TolQ/ExbB proton channel domain-containing protein</fullName>
    </recommendedName>
</protein>
<feature type="transmembrane region" description="Helical" evidence="9">
    <location>
        <begin position="117"/>
        <end position="139"/>
    </location>
</feature>
<evidence type="ECO:0000256" key="4">
    <source>
        <dbReference type="ARBA" id="ARBA00022692"/>
    </source>
</evidence>
<comment type="subcellular location">
    <subcellularLocation>
        <location evidence="1">Cell membrane</location>
        <topology evidence="1">Multi-pass membrane protein</topology>
    </subcellularLocation>
    <subcellularLocation>
        <location evidence="8">Membrane</location>
        <topology evidence="8">Multi-pass membrane protein</topology>
    </subcellularLocation>
</comment>
<sequence>MIGGVDVLKLITSSWIVDFILFITIYAIAMIIERWWTLSRAHGKDDKFIQRVINLLNEGNLEQAKYVCEQEGSPVAKIMHAGVSNFDAVPESVQNILDNAIESEERNLIKGVRAIGVMSYIAPLLGLLGSLIGIISVFHGASLSVPGSEQLVMGGIAEALVSTVLGVTISIICAVAYSAFDDKVKDIVGDLKSSATYYISYIKGEVNIV</sequence>
<keyword evidence="5 8" id="KW-0653">Protein transport</keyword>
<dbReference type="GO" id="GO:0005886">
    <property type="term" value="C:plasma membrane"/>
    <property type="evidence" value="ECO:0007669"/>
    <property type="project" value="UniProtKB-SubCell"/>
</dbReference>
<evidence type="ECO:0000256" key="5">
    <source>
        <dbReference type="ARBA" id="ARBA00022927"/>
    </source>
</evidence>
<comment type="caution">
    <text evidence="11">The sequence shown here is derived from an EMBL/GenBank/DDBJ whole genome shotgun (WGS) entry which is preliminary data.</text>
</comment>
<evidence type="ECO:0000256" key="3">
    <source>
        <dbReference type="ARBA" id="ARBA00022475"/>
    </source>
</evidence>
<comment type="similarity">
    <text evidence="8">Belongs to the exbB/tolQ family.</text>
</comment>
<feature type="transmembrane region" description="Helical" evidence="9">
    <location>
        <begin position="159"/>
        <end position="180"/>
    </location>
</feature>
<organism evidence="11 12">
    <name type="scientific">candidate division TA06 bacterium</name>
    <dbReference type="NCBI Taxonomy" id="2250710"/>
    <lineage>
        <taxon>Bacteria</taxon>
        <taxon>Bacteria division TA06</taxon>
    </lineage>
</organism>
<dbReference type="AlphaFoldDB" id="A0A660SCZ1"/>
<evidence type="ECO:0000259" key="10">
    <source>
        <dbReference type="Pfam" id="PF01618"/>
    </source>
</evidence>
<evidence type="ECO:0000313" key="11">
    <source>
        <dbReference type="EMBL" id="RKX67861.1"/>
    </source>
</evidence>